<feature type="compositionally biased region" description="Low complexity" evidence="1">
    <location>
        <begin position="323"/>
        <end position="339"/>
    </location>
</feature>
<dbReference type="eggNOG" id="COG1388">
    <property type="taxonomic scope" value="Bacteria"/>
</dbReference>
<dbReference type="HOGENOM" id="CLU_642052_0_0_0"/>
<keyword evidence="2" id="KW-0812">Transmembrane</keyword>
<keyword evidence="4" id="KW-1185">Reference proteome</keyword>
<feature type="transmembrane region" description="Helical" evidence="2">
    <location>
        <begin position="380"/>
        <end position="399"/>
    </location>
</feature>
<keyword evidence="2" id="KW-0472">Membrane</keyword>
<feature type="region of interest" description="Disordered" evidence="1">
    <location>
        <begin position="323"/>
        <end position="372"/>
    </location>
</feature>
<dbReference type="OrthoDB" id="146693at2"/>
<protein>
    <submittedName>
        <fullName evidence="3">Polysaccharide deacetylase</fullName>
    </submittedName>
</protein>
<organism evidence="3 4">
    <name type="scientific">Oscillochloris trichoides DG-6</name>
    <dbReference type="NCBI Taxonomy" id="765420"/>
    <lineage>
        <taxon>Bacteria</taxon>
        <taxon>Bacillati</taxon>
        <taxon>Chloroflexota</taxon>
        <taxon>Chloroflexia</taxon>
        <taxon>Chloroflexales</taxon>
        <taxon>Chloroflexineae</taxon>
        <taxon>Oscillochloridaceae</taxon>
        <taxon>Oscillochloris</taxon>
    </lineage>
</organism>
<feature type="region of interest" description="Disordered" evidence="1">
    <location>
        <begin position="405"/>
        <end position="440"/>
    </location>
</feature>
<accession>E1IIG6</accession>
<sequence length="440" mass="46072">MVIPFQIVVEARGEGYVVRAASAGRSAEAALDLPHLKGELGADGAALGQAIFAPPIRQMLMDVAQEADDAGARMQIQLRLPPAELTAMPWEWMTLGSSTLWQPALRDDYALVRINPAVLPPPTLAVTPPLRLVIATAAGCDRQADVLGVALASEVRARRLIVDRLRDADPDGLADALAEEPCHMLYLIAPALSSTPGGPARAAHPRVRLGRNIDSVALSRVIAEYPDLRMVTIAPDGPDSEAGVMEFAAALHAASGVATLGLGNFEPSNAAGFCATCYGALATGEPVDLAVTYGRARLAEMAGAWGAAQLFVGNGGETLFRIGTPAPIPAATPARPSRPLRSEPRRRSKATNAPNQPVRPVRREPEEDDVPLPSISIPAWLTPKVAILIVASLILVILVSQNLSRPDSAAPPATPTPPLVVTALPTGTLPADMPTPTMVP</sequence>
<proteinExistence type="predicted"/>
<dbReference type="AlphaFoldDB" id="E1IIG6"/>
<evidence type="ECO:0000313" key="3">
    <source>
        <dbReference type="EMBL" id="EFO79041.1"/>
    </source>
</evidence>
<reference evidence="3 4" key="1">
    <citation type="journal article" date="2011" name="J. Bacteriol.">
        <title>Draft genome sequence of the anoxygenic filamentous phototrophic bacterium Oscillochloris trichoides subsp. DG-6.</title>
        <authorList>
            <person name="Kuznetsov B.B."/>
            <person name="Ivanovsky R.N."/>
            <person name="Keppen O.I."/>
            <person name="Sukhacheva M.V."/>
            <person name="Bumazhkin B.K."/>
            <person name="Patutina E.O."/>
            <person name="Beletsky A.V."/>
            <person name="Mardanov A.V."/>
            <person name="Baslerov R.V."/>
            <person name="Panteleeva A.N."/>
            <person name="Kolganova T.V."/>
            <person name="Ravin N.V."/>
            <person name="Skryabin K.G."/>
        </authorList>
    </citation>
    <scope>NUCLEOTIDE SEQUENCE [LARGE SCALE GENOMIC DNA]</scope>
    <source>
        <strain evidence="3 4">DG-6</strain>
    </source>
</reference>
<dbReference type="EMBL" id="ADVR01000133">
    <property type="protein sequence ID" value="EFO79041.1"/>
    <property type="molecule type" value="Genomic_DNA"/>
</dbReference>
<evidence type="ECO:0000313" key="4">
    <source>
        <dbReference type="Proteomes" id="UP000054010"/>
    </source>
</evidence>
<feature type="compositionally biased region" description="Low complexity" evidence="1">
    <location>
        <begin position="419"/>
        <end position="430"/>
    </location>
</feature>
<keyword evidence="2" id="KW-1133">Transmembrane helix</keyword>
<dbReference type="Proteomes" id="UP000054010">
    <property type="component" value="Unassembled WGS sequence"/>
</dbReference>
<evidence type="ECO:0000256" key="2">
    <source>
        <dbReference type="SAM" id="Phobius"/>
    </source>
</evidence>
<evidence type="ECO:0000256" key="1">
    <source>
        <dbReference type="SAM" id="MobiDB-lite"/>
    </source>
</evidence>
<name>E1IIG6_9CHLR</name>
<comment type="caution">
    <text evidence="3">The sequence shown here is derived from an EMBL/GenBank/DDBJ whole genome shotgun (WGS) entry which is preliminary data.</text>
</comment>
<gene>
    <name evidence="3" type="ORF">OSCT_3117</name>
</gene>